<keyword evidence="1" id="KW-0902">Two-component regulatory system</keyword>
<dbReference type="InterPro" id="IPR001789">
    <property type="entry name" value="Sig_transdc_resp-reg_receiver"/>
</dbReference>
<dbReference type="SMART" id="SM00850">
    <property type="entry name" value="LytTR"/>
    <property type="match status" value="1"/>
</dbReference>
<gene>
    <name evidence="5" type="ORF">MNKW57_22830</name>
</gene>
<evidence type="ECO:0000256" key="1">
    <source>
        <dbReference type="ARBA" id="ARBA00023012"/>
    </source>
</evidence>
<protein>
    <submittedName>
        <fullName evidence="5">LytTR family DNA-binding domain-containing protein</fullName>
    </submittedName>
</protein>
<evidence type="ECO:0000313" key="6">
    <source>
        <dbReference type="Proteomes" id="UP001224392"/>
    </source>
</evidence>
<dbReference type="Pfam" id="PF00072">
    <property type="entry name" value="Response_reg"/>
    <property type="match status" value="1"/>
</dbReference>
<dbReference type="Proteomes" id="UP001224392">
    <property type="component" value="Unassembled WGS sequence"/>
</dbReference>
<feature type="domain" description="HTH LytTR-type" evidence="4">
    <location>
        <begin position="164"/>
        <end position="269"/>
    </location>
</feature>
<feature type="domain" description="Response regulatory" evidence="3">
    <location>
        <begin position="4"/>
        <end position="117"/>
    </location>
</feature>
<dbReference type="PROSITE" id="PS50110">
    <property type="entry name" value="RESPONSE_REGULATORY"/>
    <property type="match status" value="1"/>
</dbReference>
<feature type="modified residue" description="4-aspartylphosphate" evidence="2">
    <location>
        <position position="55"/>
    </location>
</feature>
<dbReference type="Pfam" id="PF04397">
    <property type="entry name" value="LytTR"/>
    <property type="match status" value="1"/>
</dbReference>
<dbReference type="SUPFAM" id="SSF52172">
    <property type="entry name" value="CheY-like"/>
    <property type="match status" value="1"/>
</dbReference>
<dbReference type="SMART" id="SM00448">
    <property type="entry name" value="REC"/>
    <property type="match status" value="1"/>
</dbReference>
<dbReference type="GO" id="GO:0003677">
    <property type="term" value="F:DNA binding"/>
    <property type="evidence" value="ECO:0007669"/>
    <property type="project" value="UniProtKB-KW"/>
</dbReference>
<proteinExistence type="predicted"/>
<dbReference type="PANTHER" id="PTHR37299">
    <property type="entry name" value="TRANSCRIPTIONAL REGULATOR-RELATED"/>
    <property type="match status" value="1"/>
</dbReference>
<comment type="caution">
    <text evidence="5">The sequence shown here is derived from an EMBL/GenBank/DDBJ whole genome shotgun (WGS) entry which is preliminary data.</text>
</comment>
<keyword evidence="6" id="KW-1185">Reference proteome</keyword>
<evidence type="ECO:0000259" key="4">
    <source>
        <dbReference type="PROSITE" id="PS50930"/>
    </source>
</evidence>
<keyword evidence="5" id="KW-0238">DNA-binding</keyword>
<dbReference type="PANTHER" id="PTHR37299:SF1">
    <property type="entry name" value="STAGE 0 SPORULATION PROTEIN A HOMOLOG"/>
    <property type="match status" value="1"/>
</dbReference>
<evidence type="ECO:0000259" key="3">
    <source>
        <dbReference type="PROSITE" id="PS50110"/>
    </source>
</evidence>
<dbReference type="Gene3D" id="3.40.50.2300">
    <property type="match status" value="1"/>
</dbReference>
<keyword evidence="2" id="KW-0597">Phosphoprotein</keyword>
<name>A0ABQ6M0V0_9GAMM</name>
<evidence type="ECO:0000256" key="2">
    <source>
        <dbReference type="PROSITE-ProRule" id="PRU00169"/>
    </source>
</evidence>
<dbReference type="InterPro" id="IPR007492">
    <property type="entry name" value="LytTR_DNA-bd_dom"/>
</dbReference>
<evidence type="ECO:0000313" key="5">
    <source>
        <dbReference type="EMBL" id="GMG87962.1"/>
    </source>
</evidence>
<dbReference type="EMBL" id="BSYJ01000004">
    <property type="protein sequence ID" value="GMG87962.1"/>
    <property type="molecule type" value="Genomic_DNA"/>
</dbReference>
<dbReference type="InterPro" id="IPR046947">
    <property type="entry name" value="LytR-like"/>
</dbReference>
<accession>A0ABQ6M0V0</accession>
<dbReference type="Gene3D" id="2.40.50.1020">
    <property type="entry name" value="LytTr DNA-binding domain"/>
    <property type="match status" value="1"/>
</dbReference>
<organism evidence="5 6">
    <name type="scientific">Biformimicrobium ophioploci</name>
    <dbReference type="NCBI Taxonomy" id="3036711"/>
    <lineage>
        <taxon>Bacteria</taxon>
        <taxon>Pseudomonadati</taxon>
        <taxon>Pseudomonadota</taxon>
        <taxon>Gammaproteobacteria</taxon>
        <taxon>Cellvibrionales</taxon>
        <taxon>Microbulbiferaceae</taxon>
        <taxon>Biformimicrobium</taxon>
    </lineage>
</organism>
<reference evidence="5 6" key="1">
    <citation type="submission" date="2023-04" db="EMBL/GenBank/DDBJ databases">
        <title>Marinobulbifer ophiurae gen. nov., sp. Nov., isolate from tissue of brittle star Ophioplocus japonicus.</title>
        <authorList>
            <person name="Kawano K."/>
            <person name="Sawayama S."/>
            <person name="Nakagawa S."/>
        </authorList>
    </citation>
    <scope>NUCLEOTIDE SEQUENCE [LARGE SCALE GENOMIC DNA]</scope>
    <source>
        <strain evidence="5 6">NKW57</strain>
    </source>
</reference>
<sequence length="271" mass="30310">MKLRTLLVDDEPLALEGLRLRLAQLEGVEVVAECDSGKEAIDECARLAPDLVFLDMDMPGLSGLEVAEELKQGANPAIIFVTAHQEYAVSALDLGAEDYLLKPASLGRLRQAVERARQKTGALDDTVQERLLTALHDVSGISMPELQEWLETDGPLPIPYPEKIAIKNSDNDIVMVPARSIDWIDAAGDYMCIHVGEQTHILRITLKKLQQLLDPKLFFRIHKSTIVNGERVQKIIPMRNNECILELEGEIRLKASRNYRDQVQALKESAR</sequence>
<dbReference type="PROSITE" id="PS50930">
    <property type="entry name" value="HTH_LYTTR"/>
    <property type="match status" value="1"/>
</dbReference>
<dbReference type="InterPro" id="IPR011006">
    <property type="entry name" value="CheY-like_superfamily"/>
</dbReference>